<dbReference type="InterPro" id="IPR002048">
    <property type="entry name" value="EF_hand_dom"/>
</dbReference>
<feature type="region of interest" description="Disordered" evidence="2">
    <location>
        <begin position="475"/>
        <end position="543"/>
    </location>
</feature>
<accession>A0A1Q9CS57</accession>
<proteinExistence type="predicted"/>
<dbReference type="PROSITE" id="PS50222">
    <property type="entry name" value="EF_HAND_2"/>
    <property type="match status" value="2"/>
</dbReference>
<evidence type="ECO:0000256" key="2">
    <source>
        <dbReference type="SAM" id="MobiDB-lite"/>
    </source>
</evidence>
<dbReference type="OrthoDB" id="186625at2759"/>
<keyword evidence="5" id="KW-1185">Reference proteome</keyword>
<dbReference type="SMART" id="SM00054">
    <property type="entry name" value="EFh"/>
    <property type="match status" value="4"/>
</dbReference>
<dbReference type="PROSITE" id="PS00018">
    <property type="entry name" value="EF_HAND_1"/>
    <property type="match status" value="2"/>
</dbReference>
<dbReference type="Pfam" id="PF13202">
    <property type="entry name" value="EF-hand_5"/>
    <property type="match status" value="4"/>
</dbReference>
<dbReference type="SUPFAM" id="SSF47473">
    <property type="entry name" value="EF-hand"/>
    <property type="match status" value="1"/>
</dbReference>
<feature type="region of interest" description="Disordered" evidence="2">
    <location>
        <begin position="366"/>
        <end position="461"/>
    </location>
</feature>
<feature type="compositionally biased region" description="Low complexity" evidence="2">
    <location>
        <begin position="392"/>
        <end position="406"/>
    </location>
</feature>
<dbReference type="AlphaFoldDB" id="A0A1Q9CS57"/>
<gene>
    <name evidence="4" type="ORF">AK812_SmicGene33255</name>
</gene>
<protein>
    <recommendedName>
        <fullName evidence="3">EF-hand domain-containing protein</fullName>
    </recommendedName>
</protein>
<organism evidence="4 5">
    <name type="scientific">Symbiodinium microadriaticum</name>
    <name type="common">Dinoflagellate</name>
    <name type="synonym">Zooxanthella microadriatica</name>
    <dbReference type="NCBI Taxonomy" id="2951"/>
    <lineage>
        <taxon>Eukaryota</taxon>
        <taxon>Sar</taxon>
        <taxon>Alveolata</taxon>
        <taxon>Dinophyceae</taxon>
        <taxon>Suessiales</taxon>
        <taxon>Symbiodiniaceae</taxon>
        <taxon>Symbiodinium</taxon>
    </lineage>
</organism>
<evidence type="ECO:0000256" key="1">
    <source>
        <dbReference type="ARBA" id="ARBA00022837"/>
    </source>
</evidence>
<evidence type="ECO:0000313" key="5">
    <source>
        <dbReference type="Proteomes" id="UP000186817"/>
    </source>
</evidence>
<dbReference type="InterPro" id="IPR011992">
    <property type="entry name" value="EF-hand-dom_pair"/>
</dbReference>
<evidence type="ECO:0000259" key="3">
    <source>
        <dbReference type="PROSITE" id="PS50222"/>
    </source>
</evidence>
<feature type="domain" description="EF-hand" evidence="3">
    <location>
        <begin position="253"/>
        <end position="279"/>
    </location>
</feature>
<name>A0A1Q9CS57_SYMMI</name>
<reference evidence="4 5" key="1">
    <citation type="submission" date="2016-02" db="EMBL/GenBank/DDBJ databases">
        <title>Genome analysis of coral dinoflagellate symbionts highlights evolutionary adaptations to a symbiotic lifestyle.</title>
        <authorList>
            <person name="Aranda M."/>
            <person name="Li Y."/>
            <person name="Liew Y.J."/>
            <person name="Baumgarten S."/>
            <person name="Simakov O."/>
            <person name="Wilson M."/>
            <person name="Piel J."/>
            <person name="Ashoor H."/>
            <person name="Bougouffa S."/>
            <person name="Bajic V.B."/>
            <person name="Ryu T."/>
            <person name="Ravasi T."/>
            <person name="Bayer T."/>
            <person name="Micklem G."/>
            <person name="Kim H."/>
            <person name="Bhak J."/>
            <person name="Lajeunesse T.C."/>
            <person name="Voolstra C.R."/>
        </authorList>
    </citation>
    <scope>NUCLEOTIDE SEQUENCE [LARGE SCALE GENOMIC DNA]</scope>
    <source>
        <strain evidence="4 5">CCMP2467</strain>
    </source>
</reference>
<feature type="region of interest" description="Disordered" evidence="2">
    <location>
        <begin position="153"/>
        <end position="175"/>
    </location>
</feature>
<sequence>MAATYPEPCLPLLATDVGSGGIYMAESRATSTALSDEAPPTCLREIVFSGETPAPKSSGGPCKTCSPVFGLTGNPVVLGAATVSAWSLLFDGGVFGRWPQNGRGRALSAGAHRGTGTEFSGGVPLGRNTLRLAPSDVTWVGAELCRSAHRGTGTEFSGGVPGRRSSRLKQKGSTAPPLASSLFGSLLVTMLGAACCVTSWQDVFKQYDDGDGVLSRDELKRMQADRCVVDELIPRRVGMLKEETSKLAEAFDFDKLDTDGDGVVSKDELAAALDWDSMQDTKDEDVFKQYDDGDGVLSRDELKRMQEETSKLAEFDFDKLDTDGDGVVSKDELAAALDWDSMQEPKKEDSLQVAITVQSAAALSQQSRELLDSSRMASQRKEKRKAKRKEASAAQAAEAAEATRASGPGRASVDGLGKTPSSAVPEEKDETDLLGDLVRDSKKDLADTERAMTKRAEPDVAISIAGGAQLVTRLNAQSTENELETSGKEAAGVEEHMGPSLSPEGSGQDRDMKPTMESGSRDPPQFPVEMAPSKAQRQGLEPAQLRDRGAGFIVDGCVLKSWRKTRTCRWHTSKTDVHGKAKNQGLWWTAPDGLKS</sequence>
<dbReference type="GO" id="GO:0005509">
    <property type="term" value="F:calcium ion binding"/>
    <property type="evidence" value="ECO:0007669"/>
    <property type="project" value="InterPro"/>
</dbReference>
<feature type="compositionally biased region" description="Basic and acidic residues" evidence="2">
    <location>
        <begin position="485"/>
        <end position="497"/>
    </location>
</feature>
<dbReference type="Gene3D" id="1.10.238.10">
    <property type="entry name" value="EF-hand"/>
    <property type="match status" value="2"/>
</dbReference>
<dbReference type="EMBL" id="LSRX01000960">
    <property type="protein sequence ID" value="OLP85727.1"/>
    <property type="molecule type" value="Genomic_DNA"/>
</dbReference>
<dbReference type="InterPro" id="IPR018247">
    <property type="entry name" value="EF_Hand_1_Ca_BS"/>
</dbReference>
<evidence type="ECO:0000313" key="4">
    <source>
        <dbReference type="EMBL" id="OLP85727.1"/>
    </source>
</evidence>
<keyword evidence="1" id="KW-0106">Calcium</keyword>
<comment type="caution">
    <text evidence="4">The sequence shown here is derived from an EMBL/GenBank/DDBJ whole genome shotgun (WGS) entry which is preliminary data.</text>
</comment>
<feature type="compositionally biased region" description="Basic and acidic residues" evidence="2">
    <location>
        <begin position="437"/>
        <end position="458"/>
    </location>
</feature>
<feature type="domain" description="EF-hand" evidence="3">
    <location>
        <begin position="308"/>
        <end position="343"/>
    </location>
</feature>
<dbReference type="Proteomes" id="UP000186817">
    <property type="component" value="Unassembled WGS sequence"/>
</dbReference>
<dbReference type="CDD" id="cd00051">
    <property type="entry name" value="EFh"/>
    <property type="match status" value="1"/>
</dbReference>